<accession>A0A1Y1S2M2</accession>
<dbReference type="PANTHER" id="PTHR14413">
    <property type="entry name" value="RIBOSOMAL PROTEIN L17"/>
    <property type="match status" value="1"/>
</dbReference>
<name>A0A1Y1S2M2_9SPIO</name>
<dbReference type="Gene3D" id="3.90.1030.10">
    <property type="entry name" value="Ribosomal protein L17"/>
    <property type="match status" value="1"/>
</dbReference>
<protein>
    <recommendedName>
        <fullName evidence="4">Large ribosomal subunit protein bL17</fullName>
    </recommendedName>
</protein>
<keyword evidence="8" id="KW-1185">Reference proteome</keyword>
<dbReference type="InterPro" id="IPR036373">
    <property type="entry name" value="Ribosomal_bL17_sf"/>
</dbReference>
<dbReference type="HAMAP" id="MF_01368">
    <property type="entry name" value="Ribosomal_bL17"/>
    <property type="match status" value="1"/>
</dbReference>
<evidence type="ECO:0000313" key="8">
    <source>
        <dbReference type="Proteomes" id="UP000192343"/>
    </source>
</evidence>
<dbReference type="GO" id="GO:0006412">
    <property type="term" value="P:translation"/>
    <property type="evidence" value="ECO:0007669"/>
    <property type="project" value="UniProtKB-UniRule"/>
</dbReference>
<keyword evidence="3 4" id="KW-0687">Ribonucleoprotein</keyword>
<evidence type="ECO:0000256" key="1">
    <source>
        <dbReference type="ARBA" id="ARBA00008777"/>
    </source>
</evidence>
<dbReference type="OrthoDB" id="9809073at2"/>
<dbReference type="Pfam" id="PF01196">
    <property type="entry name" value="Ribosomal_L17"/>
    <property type="match status" value="1"/>
</dbReference>
<dbReference type="Proteomes" id="UP000192343">
    <property type="component" value="Unassembled WGS sequence"/>
</dbReference>
<sequence length="171" mass="19308">MKHRIGFNRLGRKASHRKAMLRNMVTSLFNYEKITTTKAKALEIRRIAEKMITRAKTDSVHNRRMVARYIWDKGIVNKLFTEIGPKNTNRNGGYCRILKIGNRNGDAAEMVVISLVESDNEAEGKAEKASKKKKAKAPKAETAKKDETKTVKADSEEKSEASEEAVKQEAE</sequence>
<dbReference type="SUPFAM" id="SSF64263">
    <property type="entry name" value="Prokaryotic ribosomal protein L17"/>
    <property type="match status" value="1"/>
</dbReference>
<keyword evidence="2 4" id="KW-0689">Ribosomal protein</keyword>
<gene>
    <name evidence="4" type="primary">rplQ</name>
    <name evidence="7" type="ORF">B4O97_00300</name>
</gene>
<evidence type="ECO:0000256" key="6">
    <source>
        <dbReference type="SAM" id="MobiDB-lite"/>
    </source>
</evidence>
<dbReference type="EMBL" id="MWQY01000001">
    <property type="protein sequence ID" value="ORC38232.1"/>
    <property type="molecule type" value="Genomic_DNA"/>
</dbReference>
<comment type="caution">
    <text evidence="7">The sequence shown here is derived from an EMBL/GenBank/DDBJ whole genome shotgun (WGS) entry which is preliminary data.</text>
</comment>
<dbReference type="RefSeq" id="WP_083047158.1">
    <property type="nucleotide sequence ID" value="NZ_MWQY01000001.1"/>
</dbReference>
<comment type="subunit">
    <text evidence="4">Part of the 50S ribosomal subunit. Contacts protein L32.</text>
</comment>
<evidence type="ECO:0000256" key="2">
    <source>
        <dbReference type="ARBA" id="ARBA00022980"/>
    </source>
</evidence>
<dbReference type="FunFam" id="3.90.1030.10:FF:000001">
    <property type="entry name" value="50S ribosomal protein L17"/>
    <property type="match status" value="1"/>
</dbReference>
<feature type="region of interest" description="Disordered" evidence="6">
    <location>
        <begin position="118"/>
        <end position="171"/>
    </location>
</feature>
<evidence type="ECO:0000313" key="7">
    <source>
        <dbReference type="EMBL" id="ORC38232.1"/>
    </source>
</evidence>
<reference evidence="7 8" key="1">
    <citation type="submission" date="2017-03" db="EMBL/GenBank/DDBJ databases">
        <title>Draft Genome sequence of Marispirochaeta sp. strain JC444.</title>
        <authorList>
            <person name="Shivani Y."/>
            <person name="Subhash Y."/>
            <person name="Sasikala C."/>
            <person name="Ramana C."/>
        </authorList>
    </citation>
    <scope>NUCLEOTIDE SEQUENCE [LARGE SCALE GENOMIC DNA]</scope>
    <source>
        <strain evidence="7 8">JC444</strain>
    </source>
</reference>
<dbReference type="PANTHER" id="PTHR14413:SF16">
    <property type="entry name" value="LARGE RIBOSOMAL SUBUNIT PROTEIN BL17M"/>
    <property type="match status" value="1"/>
</dbReference>
<organism evidence="7 8">
    <name type="scientific">Marispirochaeta aestuarii</name>
    <dbReference type="NCBI Taxonomy" id="1963862"/>
    <lineage>
        <taxon>Bacteria</taxon>
        <taxon>Pseudomonadati</taxon>
        <taxon>Spirochaetota</taxon>
        <taxon>Spirochaetia</taxon>
        <taxon>Spirochaetales</taxon>
        <taxon>Spirochaetaceae</taxon>
        <taxon>Marispirochaeta</taxon>
    </lineage>
</organism>
<evidence type="ECO:0000256" key="3">
    <source>
        <dbReference type="ARBA" id="ARBA00023274"/>
    </source>
</evidence>
<dbReference type="InterPro" id="IPR000456">
    <property type="entry name" value="Ribosomal_bL17"/>
</dbReference>
<comment type="similarity">
    <text evidence="1 4 5">Belongs to the bacterial ribosomal protein bL17 family.</text>
</comment>
<evidence type="ECO:0000256" key="5">
    <source>
        <dbReference type="RuleBase" id="RU000660"/>
    </source>
</evidence>
<evidence type="ECO:0000256" key="4">
    <source>
        <dbReference type="HAMAP-Rule" id="MF_01368"/>
    </source>
</evidence>
<dbReference type="STRING" id="1963862.B4O97_00300"/>
<dbReference type="GO" id="GO:0003735">
    <property type="term" value="F:structural constituent of ribosome"/>
    <property type="evidence" value="ECO:0007669"/>
    <property type="project" value="InterPro"/>
</dbReference>
<proteinExistence type="inferred from homology"/>
<feature type="compositionally biased region" description="Basic and acidic residues" evidence="6">
    <location>
        <begin position="138"/>
        <end position="171"/>
    </location>
</feature>
<dbReference type="NCBIfam" id="TIGR00059">
    <property type="entry name" value="L17"/>
    <property type="match status" value="1"/>
</dbReference>
<dbReference type="AlphaFoldDB" id="A0A1Y1S2M2"/>
<dbReference type="GO" id="GO:0022625">
    <property type="term" value="C:cytosolic large ribosomal subunit"/>
    <property type="evidence" value="ECO:0007669"/>
    <property type="project" value="TreeGrafter"/>
</dbReference>